<dbReference type="AlphaFoldDB" id="A0A0D2GDS3"/>
<keyword evidence="8" id="KW-1185">Reference proteome</keyword>
<dbReference type="PROSITE" id="PS51918">
    <property type="entry name" value="RADICAL_SAM"/>
    <property type="match status" value="1"/>
</dbReference>
<evidence type="ECO:0000256" key="1">
    <source>
        <dbReference type="ARBA" id="ARBA00001966"/>
    </source>
</evidence>
<dbReference type="EMBL" id="AZAC01000018">
    <property type="protein sequence ID" value="KIX13102.1"/>
    <property type="molecule type" value="Genomic_DNA"/>
</dbReference>
<dbReference type="SFLD" id="SFLDS00029">
    <property type="entry name" value="Radical_SAM"/>
    <property type="match status" value="1"/>
</dbReference>
<comment type="cofactor">
    <cofactor evidence="1">
        <name>[4Fe-4S] cluster</name>
        <dbReference type="ChEBI" id="CHEBI:49883"/>
    </cofactor>
</comment>
<gene>
    <name evidence="7" type="ORF">X474_15390</name>
</gene>
<dbReference type="CDD" id="cd01335">
    <property type="entry name" value="Radical_SAM"/>
    <property type="match status" value="1"/>
</dbReference>
<evidence type="ECO:0000256" key="3">
    <source>
        <dbReference type="ARBA" id="ARBA00022723"/>
    </source>
</evidence>
<evidence type="ECO:0000256" key="4">
    <source>
        <dbReference type="ARBA" id="ARBA00023004"/>
    </source>
</evidence>
<evidence type="ECO:0000256" key="5">
    <source>
        <dbReference type="ARBA" id="ARBA00023014"/>
    </source>
</evidence>
<sequence length="356" mass="40142">MPETAKNLEFQKQSPEHLRLSLAAAMTLGFAGGRFYRDAKLGCINLLLTYPGACKANCAFCGLAREKHVDFFDPKFEKFIRVTWKAYALDEVIERTKNAPDWVHRFCISMITHPKAKEDTLYVCDRLVKETGLPVSILCAPTIMNEKDLIDMKEAGADRIGVAIDAATPEIFHNLRGKPVGGPHRWDHYWDIYEKSLAIFGKGYSGVHLIYGLGETEEELINAIDRAKDMGGYTHLFCFYPEVFSAMKDHPQPPATGYRRIQMARWLIDGGMTRASKMTFDDKGRVLDFGVDKETYEKALNSGEPFETSGCPGKDGKVACNRPYGNEKPGPDLRNYPFTLESDDIALVSRQIKEYE</sequence>
<dbReference type="InterPro" id="IPR058240">
    <property type="entry name" value="rSAM_sf"/>
</dbReference>
<name>A0A0D2GDS3_9BACT</name>
<dbReference type="SUPFAM" id="SSF102114">
    <property type="entry name" value="Radical SAM enzymes"/>
    <property type="match status" value="1"/>
</dbReference>
<keyword evidence="2" id="KW-0949">S-adenosyl-L-methionine</keyword>
<dbReference type="InterPro" id="IPR006638">
    <property type="entry name" value="Elp3/MiaA/NifB-like_rSAM"/>
</dbReference>
<dbReference type="InterPro" id="IPR013785">
    <property type="entry name" value="Aldolase_TIM"/>
</dbReference>
<evidence type="ECO:0000313" key="7">
    <source>
        <dbReference type="EMBL" id="KIX13102.1"/>
    </source>
</evidence>
<dbReference type="InterPro" id="IPR007197">
    <property type="entry name" value="rSAM"/>
</dbReference>
<protein>
    <submittedName>
        <fullName evidence="7">Radical SAM protein</fullName>
    </submittedName>
</protein>
<dbReference type="Proteomes" id="UP000032233">
    <property type="component" value="Unassembled WGS sequence"/>
</dbReference>
<evidence type="ECO:0000259" key="6">
    <source>
        <dbReference type="PROSITE" id="PS51918"/>
    </source>
</evidence>
<dbReference type="OrthoDB" id="5495221at2"/>
<dbReference type="RefSeq" id="WP_044349727.1">
    <property type="nucleotide sequence ID" value="NZ_AZAC01000018.1"/>
</dbReference>
<feature type="domain" description="Radical SAM core" evidence="6">
    <location>
        <begin position="38"/>
        <end position="281"/>
    </location>
</feature>
<dbReference type="GO" id="GO:0046872">
    <property type="term" value="F:metal ion binding"/>
    <property type="evidence" value="ECO:0007669"/>
    <property type="project" value="UniProtKB-KW"/>
</dbReference>
<keyword evidence="3" id="KW-0479">Metal-binding</keyword>
<keyword evidence="5" id="KW-0411">Iron-sulfur</keyword>
<dbReference type="SMART" id="SM00729">
    <property type="entry name" value="Elp3"/>
    <property type="match status" value="1"/>
</dbReference>
<dbReference type="Pfam" id="PF04055">
    <property type="entry name" value="Radical_SAM"/>
    <property type="match status" value="1"/>
</dbReference>
<dbReference type="GO" id="GO:0003824">
    <property type="term" value="F:catalytic activity"/>
    <property type="evidence" value="ECO:0007669"/>
    <property type="project" value="InterPro"/>
</dbReference>
<comment type="caution">
    <text evidence="7">The sequence shown here is derived from an EMBL/GenBank/DDBJ whole genome shotgun (WGS) entry which is preliminary data.</text>
</comment>
<dbReference type="InParanoid" id="A0A0D2GDS3"/>
<proteinExistence type="predicted"/>
<evidence type="ECO:0000313" key="8">
    <source>
        <dbReference type="Proteomes" id="UP000032233"/>
    </source>
</evidence>
<keyword evidence="4" id="KW-0408">Iron</keyword>
<evidence type="ECO:0000256" key="2">
    <source>
        <dbReference type="ARBA" id="ARBA00022691"/>
    </source>
</evidence>
<dbReference type="Gene3D" id="3.20.20.70">
    <property type="entry name" value="Aldolase class I"/>
    <property type="match status" value="1"/>
</dbReference>
<reference evidence="7 8" key="1">
    <citation type="submission" date="2013-11" db="EMBL/GenBank/DDBJ databases">
        <title>Metagenomic analysis of a methanogenic consortium involved in long chain n-alkane degradation.</title>
        <authorList>
            <person name="Davidova I.A."/>
            <person name="Callaghan A.V."/>
            <person name="Wawrik B."/>
            <person name="Pruitt S."/>
            <person name="Marks C."/>
            <person name="Duncan K.E."/>
            <person name="Suflita J.M."/>
        </authorList>
    </citation>
    <scope>NUCLEOTIDE SEQUENCE [LARGE SCALE GENOMIC DNA]</scope>
    <source>
        <strain evidence="7 8">SPR</strain>
    </source>
</reference>
<dbReference type="SFLD" id="SFLDG01098">
    <property type="entry name" value="Uncharacterised_Radical_SAM_Su"/>
    <property type="match status" value="1"/>
</dbReference>
<dbReference type="STRING" id="1429043.X474_15390"/>
<dbReference type="GO" id="GO:0051536">
    <property type="term" value="F:iron-sulfur cluster binding"/>
    <property type="evidence" value="ECO:0007669"/>
    <property type="project" value="UniProtKB-KW"/>
</dbReference>
<organism evidence="7 8">
    <name type="scientific">Dethiosulfatarculus sandiegensis</name>
    <dbReference type="NCBI Taxonomy" id="1429043"/>
    <lineage>
        <taxon>Bacteria</taxon>
        <taxon>Pseudomonadati</taxon>
        <taxon>Thermodesulfobacteriota</taxon>
        <taxon>Desulfarculia</taxon>
        <taxon>Desulfarculales</taxon>
        <taxon>Desulfarculaceae</taxon>
        <taxon>Dethiosulfatarculus</taxon>
    </lineage>
</organism>
<accession>A0A0D2GDS3</accession>